<dbReference type="EMBL" id="JACXAJ010000013">
    <property type="protein sequence ID" value="MBD1399018.1"/>
    <property type="molecule type" value="Genomic_DNA"/>
</dbReference>
<keyword evidence="2" id="KW-1185">Reference proteome</keyword>
<protein>
    <submittedName>
        <fullName evidence="1">Uncharacterized protein</fullName>
    </submittedName>
</protein>
<evidence type="ECO:0000313" key="2">
    <source>
        <dbReference type="Proteomes" id="UP000625551"/>
    </source>
</evidence>
<comment type="caution">
    <text evidence="1">The sequence shown here is derived from an EMBL/GenBank/DDBJ whole genome shotgun (WGS) entry which is preliminary data.</text>
</comment>
<sequence length="56" mass="6149">MKNFLLLLPIAILYGCGEVATTEKKSSETDYALITESSENEPAQSTIQILVVVYNV</sequence>
<proteinExistence type="predicted"/>
<accession>A0ABR7XL60</accession>
<gene>
    <name evidence="1" type="ORF">H9Q13_17750</name>
</gene>
<name>A0ABR7XL60_9BACT</name>
<dbReference type="Proteomes" id="UP000625551">
    <property type="component" value="Unassembled WGS sequence"/>
</dbReference>
<dbReference type="PROSITE" id="PS51257">
    <property type="entry name" value="PROKAR_LIPOPROTEIN"/>
    <property type="match status" value="1"/>
</dbReference>
<reference evidence="1 2" key="1">
    <citation type="submission" date="2020-09" db="EMBL/GenBank/DDBJ databases">
        <title>Genome sequencing and assembly of Pontibacter sp.</title>
        <authorList>
            <person name="Chhetri G."/>
        </authorList>
    </citation>
    <scope>NUCLEOTIDE SEQUENCE [LARGE SCALE GENOMIC DNA]</scope>
    <source>
        <strain evidence="1 2">JH31</strain>
    </source>
</reference>
<dbReference type="RefSeq" id="WP_191185142.1">
    <property type="nucleotide sequence ID" value="NZ_JACXAJ010000013.1"/>
</dbReference>
<evidence type="ECO:0000313" key="1">
    <source>
        <dbReference type="EMBL" id="MBD1399018.1"/>
    </source>
</evidence>
<organism evidence="1 2">
    <name type="scientific">Pontibacter aquaedesilientis</name>
    <dbReference type="NCBI Taxonomy" id="2766980"/>
    <lineage>
        <taxon>Bacteria</taxon>
        <taxon>Pseudomonadati</taxon>
        <taxon>Bacteroidota</taxon>
        <taxon>Cytophagia</taxon>
        <taxon>Cytophagales</taxon>
        <taxon>Hymenobacteraceae</taxon>
        <taxon>Pontibacter</taxon>
    </lineage>
</organism>